<dbReference type="GO" id="GO:0016811">
    <property type="term" value="F:hydrolase activity, acting on carbon-nitrogen (but not peptide) bonds, in linear amides"/>
    <property type="evidence" value="ECO:0007669"/>
    <property type="project" value="InterPro"/>
</dbReference>
<evidence type="ECO:0000313" key="2">
    <source>
        <dbReference type="Proteomes" id="UP001139263"/>
    </source>
</evidence>
<sequence length="303" mass="32675">MNYEVSKMDIVYALCSENEPVLRVPDHSIIVFHTCDCFEDQIQSDRMDFGELDWERINPATGPVYIENAEPGDLLVVHILTMELADQGVMTIGPKLGVFGDELKENAIRMVPIIDHQAWISQDIGIPLHPMIGVIGTAPKGASISCGTPGDHGGNMDCKHITTGAYLLLPVNVPGALLALGDLHAVMGDGEVGVSGVEIAGSVTVQVHVLKGKAWPAPMLINKNTVMTIASAQDLDEASELAVKHMARLLEQECQMTTPEAVFLLSAAANLHVCQIVDPKKTARMELPRSVIEQCGFSFEVSS</sequence>
<protein>
    <recommendedName>
        <fullName evidence="3">Acetamidase</fullName>
    </recommendedName>
</protein>
<name>A0A9X2ACJ8_9BACL</name>
<accession>A0A9X2ACJ8</accession>
<dbReference type="SUPFAM" id="SSF141130">
    <property type="entry name" value="Acetamidase/Formamidase-like"/>
    <property type="match status" value="1"/>
</dbReference>
<organism evidence="1 2">
    <name type="scientific">Sulfoacidibacillus ferrooxidans</name>
    <dbReference type="NCBI Taxonomy" id="2005001"/>
    <lineage>
        <taxon>Bacteria</taxon>
        <taxon>Bacillati</taxon>
        <taxon>Bacillota</taxon>
        <taxon>Bacilli</taxon>
        <taxon>Bacillales</taxon>
        <taxon>Alicyclobacillaceae</taxon>
        <taxon>Sulfoacidibacillus</taxon>
    </lineage>
</organism>
<dbReference type="Gene3D" id="3.10.28.20">
    <property type="entry name" value="Acetamidase/Formamidase-like domains"/>
    <property type="match status" value="1"/>
</dbReference>
<dbReference type="EMBL" id="JALBUF010000001">
    <property type="protein sequence ID" value="MCI0182395.1"/>
    <property type="molecule type" value="Genomic_DNA"/>
</dbReference>
<dbReference type="Gene3D" id="2.60.120.580">
    <property type="entry name" value="Acetamidase/Formamidase-like domains"/>
    <property type="match status" value="1"/>
</dbReference>
<dbReference type="Proteomes" id="UP001139263">
    <property type="component" value="Unassembled WGS sequence"/>
</dbReference>
<dbReference type="PANTHER" id="PTHR31891">
    <property type="entry name" value="FORMAMIDASE C869.04-RELATED"/>
    <property type="match status" value="1"/>
</dbReference>
<evidence type="ECO:0008006" key="3">
    <source>
        <dbReference type="Google" id="ProtNLM"/>
    </source>
</evidence>
<comment type="caution">
    <text evidence="1">The sequence shown here is derived from an EMBL/GenBank/DDBJ whole genome shotgun (WGS) entry which is preliminary data.</text>
</comment>
<reference evidence="1" key="1">
    <citation type="submission" date="2022-03" db="EMBL/GenBank/DDBJ databases">
        <title>Draft Genome Sequence of Firmicute Strain S0AB, a Heterotrophic Iron/Sulfur-Oxidizing Extreme Acidophile.</title>
        <authorList>
            <person name="Vergara E."/>
            <person name="Pakostova E."/>
            <person name="Johnson D.B."/>
            <person name="Holmes D.S."/>
        </authorList>
    </citation>
    <scope>NUCLEOTIDE SEQUENCE</scope>
    <source>
        <strain evidence="1">S0AB</strain>
    </source>
</reference>
<gene>
    <name evidence="1" type="ORF">MM817_00654</name>
</gene>
<dbReference type="InterPro" id="IPR004304">
    <property type="entry name" value="FmdA_AmdA"/>
</dbReference>
<dbReference type="Pfam" id="PF03069">
    <property type="entry name" value="FmdA_AmdA"/>
    <property type="match status" value="2"/>
</dbReference>
<proteinExistence type="predicted"/>
<dbReference type="RefSeq" id="WP_241711992.1">
    <property type="nucleotide sequence ID" value="NZ_JALBUF010000001.1"/>
</dbReference>
<dbReference type="Gene3D" id="2.40.10.120">
    <property type="match status" value="1"/>
</dbReference>
<dbReference type="AlphaFoldDB" id="A0A9X2ACJ8"/>
<evidence type="ECO:0000313" key="1">
    <source>
        <dbReference type="EMBL" id="MCI0182395.1"/>
    </source>
</evidence>
<keyword evidence="2" id="KW-1185">Reference proteome</keyword>
<dbReference type="PANTHER" id="PTHR31891:SF1">
    <property type="entry name" value="FORMAMIDASE C869.04-RELATED"/>
    <property type="match status" value="1"/>
</dbReference>